<sequence>MLSVAAPRMVPTTARGMFLAGSLASSAKQHTSSYPMYP</sequence>
<accession>A0A6A3K2I3</accession>
<evidence type="ECO:0000313" key="1">
    <source>
        <dbReference type="EMBL" id="KAE8998223.1"/>
    </source>
</evidence>
<evidence type="ECO:0000313" key="2">
    <source>
        <dbReference type="Proteomes" id="UP000429607"/>
    </source>
</evidence>
<name>A0A6A3K2I3_9STRA</name>
<dbReference type="Proteomes" id="UP000429607">
    <property type="component" value="Unassembled WGS sequence"/>
</dbReference>
<protein>
    <submittedName>
        <fullName evidence="1">Uncharacterized protein</fullName>
    </submittedName>
</protein>
<comment type="caution">
    <text evidence="1">The sequence shown here is derived from an EMBL/GenBank/DDBJ whole genome shotgun (WGS) entry which is preliminary data.</text>
</comment>
<gene>
    <name evidence="1" type="ORF">PR001_g19389</name>
</gene>
<organism evidence="1 2">
    <name type="scientific">Phytophthora rubi</name>
    <dbReference type="NCBI Taxonomy" id="129364"/>
    <lineage>
        <taxon>Eukaryota</taxon>
        <taxon>Sar</taxon>
        <taxon>Stramenopiles</taxon>
        <taxon>Oomycota</taxon>
        <taxon>Peronosporomycetes</taxon>
        <taxon>Peronosporales</taxon>
        <taxon>Peronosporaceae</taxon>
        <taxon>Phytophthora</taxon>
    </lineage>
</organism>
<dbReference type="EMBL" id="QXFV01001794">
    <property type="protein sequence ID" value="KAE8998223.1"/>
    <property type="molecule type" value="Genomic_DNA"/>
</dbReference>
<proteinExistence type="predicted"/>
<dbReference type="AlphaFoldDB" id="A0A6A3K2I3"/>
<reference evidence="1 2" key="1">
    <citation type="submission" date="2018-09" db="EMBL/GenBank/DDBJ databases">
        <title>Genomic investigation of the strawberry pathogen Phytophthora fragariae indicates pathogenicity is determined by transcriptional variation in three key races.</title>
        <authorList>
            <person name="Adams T.M."/>
            <person name="Armitage A.D."/>
            <person name="Sobczyk M.K."/>
            <person name="Bates H.J."/>
            <person name="Dunwell J.M."/>
            <person name="Nellist C.F."/>
            <person name="Harrison R.J."/>
        </authorList>
    </citation>
    <scope>NUCLEOTIDE SEQUENCE [LARGE SCALE GENOMIC DNA]</scope>
    <source>
        <strain evidence="1 2">SCRP249</strain>
    </source>
</reference>